<dbReference type="OrthoDB" id="5592546at2"/>
<sequence length="130" mass="14704">MNRSKEQALRLDEEYRSLLRLFTDFCQQAGALAEQFGFFGWPDYEDAPPHTRDFTLLGEERTLELHCHPGPNGELIGHIKVRDPRGQVHAALSYRPQGALLLETGHLLDDPSDLLLRLLLGAVYHEGQKG</sequence>
<accession>A0A0S2SFS6</accession>
<evidence type="ECO:0000313" key="1">
    <source>
        <dbReference type="EMBL" id="ALP40553.1"/>
    </source>
</evidence>
<dbReference type="EMBL" id="CP013067">
    <property type="protein sequence ID" value="ALP40553.1"/>
    <property type="molecule type" value="Genomic_DNA"/>
</dbReference>
<gene>
    <name evidence="1" type="ORF">WL1483_1134</name>
</gene>
<evidence type="ECO:0000313" key="2">
    <source>
        <dbReference type="Proteomes" id="UP000058114"/>
    </source>
</evidence>
<reference evidence="2" key="1">
    <citation type="submission" date="2015-10" db="EMBL/GenBank/DDBJ databases">
        <title>Complete Genome Sequence of Aeromonas schubertii strain WL1483.</title>
        <authorList>
            <person name="Liu L."/>
        </authorList>
    </citation>
    <scope>NUCLEOTIDE SEQUENCE [LARGE SCALE GENOMIC DNA]</scope>
    <source>
        <strain evidence="2">WL1483</strain>
    </source>
</reference>
<dbReference type="KEGG" id="asr:WL1483_1134"/>
<dbReference type="RefSeq" id="WP_050665743.1">
    <property type="nucleotide sequence ID" value="NZ_CDDB01000033.1"/>
</dbReference>
<proteinExistence type="predicted"/>
<dbReference type="Proteomes" id="UP000058114">
    <property type="component" value="Chromosome"/>
</dbReference>
<dbReference type="AlphaFoldDB" id="A0A0S2SFS6"/>
<name>A0A0S2SFS6_9GAMM</name>
<organism evidence="1 2">
    <name type="scientific">Aeromonas schubertii</name>
    <dbReference type="NCBI Taxonomy" id="652"/>
    <lineage>
        <taxon>Bacteria</taxon>
        <taxon>Pseudomonadati</taxon>
        <taxon>Pseudomonadota</taxon>
        <taxon>Gammaproteobacteria</taxon>
        <taxon>Aeromonadales</taxon>
        <taxon>Aeromonadaceae</taxon>
        <taxon>Aeromonas</taxon>
    </lineage>
</organism>
<reference evidence="1 2" key="2">
    <citation type="journal article" date="2016" name="Genome Announc.">
        <title>Complete Genome Sequence of the Highly Virulent Aeromonas schubertii Strain WL1483, Isolated from Diseased Snakehead Fish (Channa argus) in China.</title>
        <authorList>
            <person name="Liu L."/>
            <person name="Li N."/>
            <person name="Zhang D."/>
            <person name="Fu X."/>
            <person name="Shi C."/>
            <person name="Lin Q."/>
            <person name="Hao G."/>
        </authorList>
    </citation>
    <scope>NUCLEOTIDE SEQUENCE [LARGE SCALE GENOMIC DNA]</scope>
    <source>
        <strain evidence="1 2">WL1483</strain>
    </source>
</reference>
<protein>
    <submittedName>
        <fullName evidence="1">Uncharacterized protein</fullName>
    </submittedName>
</protein>